<dbReference type="EMBL" id="BMAW01000852">
    <property type="protein sequence ID" value="GFS71026.1"/>
    <property type="molecule type" value="Genomic_DNA"/>
</dbReference>
<keyword evidence="2" id="KW-1185">Reference proteome</keyword>
<reference evidence="1" key="1">
    <citation type="submission" date="2020-08" db="EMBL/GenBank/DDBJ databases">
        <title>Multicomponent nature underlies the extraordinary mechanical properties of spider dragline silk.</title>
        <authorList>
            <person name="Kono N."/>
            <person name="Nakamura H."/>
            <person name="Mori M."/>
            <person name="Yoshida Y."/>
            <person name="Ohtoshi R."/>
            <person name="Malay A.D."/>
            <person name="Moran D.A.P."/>
            <person name="Tomita M."/>
            <person name="Numata K."/>
            <person name="Arakawa K."/>
        </authorList>
    </citation>
    <scope>NUCLEOTIDE SEQUENCE</scope>
</reference>
<sequence>MVSLATMSKRFPEQHWLHVYTNSPATEAHTNVGAYFKHLSLSRGVGKHCTNFDGEMDAVHMSLIEIAGNSTALECQLLIDSIKKKWTLCYPKMEIKSL</sequence>
<name>A0A8X6MPF6_NEPPI</name>
<accession>A0A8X6MPF6</accession>
<dbReference type="OrthoDB" id="6435915at2759"/>
<gene>
    <name evidence="1" type="ORF">NPIL_143741</name>
</gene>
<dbReference type="Proteomes" id="UP000887013">
    <property type="component" value="Unassembled WGS sequence"/>
</dbReference>
<evidence type="ECO:0000313" key="2">
    <source>
        <dbReference type="Proteomes" id="UP000887013"/>
    </source>
</evidence>
<comment type="caution">
    <text evidence="1">The sequence shown here is derived from an EMBL/GenBank/DDBJ whole genome shotgun (WGS) entry which is preliminary data.</text>
</comment>
<protein>
    <submittedName>
        <fullName evidence="1">Uncharacterized protein</fullName>
    </submittedName>
</protein>
<organism evidence="1 2">
    <name type="scientific">Nephila pilipes</name>
    <name type="common">Giant wood spider</name>
    <name type="synonym">Nephila maculata</name>
    <dbReference type="NCBI Taxonomy" id="299642"/>
    <lineage>
        <taxon>Eukaryota</taxon>
        <taxon>Metazoa</taxon>
        <taxon>Ecdysozoa</taxon>
        <taxon>Arthropoda</taxon>
        <taxon>Chelicerata</taxon>
        <taxon>Arachnida</taxon>
        <taxon>Araneae</taxon>
        <taxon>Araneomorphae</taxon>
        <taxon>Entelegynae</taxon>
        <taxon>Araneoidea</taxon>
        <taxon>Nephilidae</taxon>
        <taxon>Nephila</taxon>
    </lineage>
</organism>
<proteinExistence type="predicted"/>
<dbReference type="AlphaFoldDB" id="A0A8X6MPF6"/>
<evidence type="ECO:0000313" key="1">
    <source>
        <dbReference type="EMBL" id="GFS71026.1"/>
    </source>
</evidence>